<dbReference type="CDD" id="cd06782">
    <property type="entry name" value="cpPDZ_CPP-like"/>
    <property type="match status" value="1"/>
</dbReference>
<evidence type="ECO:0000259" key="7">
    <source>
        <dbReference type="PROSITE" id="PS50106"/>
    </source>
</evidence>
<reference evidence="8 9" key="1">
    <citation type="submission" date="2020-04" db="EMBL/GenBank/DDBJ databases">
        <title>Draft Whole-Genome sequence of Marichromatium bheemlicum DSM 18632, type strain.</title>
        <authorList>
            <person name="Kyndt J.A."/>
            <person name="Meyer T.E."/>
        </authorList>
    </citation>
    <scope>NUCLEOTIDE SEQUENCE [LARGE SCALE GENOMIC DNA]</scope>
    <source>
        <strain evidence="8 9">DSM 18632</strain>
    </source>
</reference>
<dbReference type="Gene3D" id="2.30.42.10">
    <property type="match status" value="1"/>
</dbReference>
<feature type="domain" description="PDZ" evidence="7">
    <location>
        <begin position="236"/>
        <end position="313"/>
    </location>
</feature>
<dbReference type="InterPro" id="IPR020992">
    <property type="entry name" value="Tail_Prtase_C"/>
</dbReference>
<keyword evidence="3 5" id="KW-0378">Hydrolase</keyword>
<keyword evidence="9" id="KW-1185">Reference proteome</keyword>
<comment type="caution">
    <text evidence="8">The sequence shown here is derived from an EMBL/GenBank/DDBJ whole genome shotgun (WGS) entry which is preliminary data.</text>
</comment>
<feature type="chain" id="PRO_5047347255" evidence="6">
    <location>
        <begin position="24"/>
        <end position="700"/>
    </location>
</feature>
<dbReference type="InterPro" id="IPR005151">
    <property type="entry name" value="Tail-specific_protease"/>
</dbReference>
<feature type="signal peptide" evidence="6">
    <location>
        <begin position="1"/>
        <end position="23"/>
    </location>
</feature>
<sequence length="700" mass="78164">MRPRPLRYLSSLALLLVAGLAVASPRPVALADLYPVPEQTKSAVVINQVLERYHYRKLSLDPAFARAVLVNYLDALDPSKSFFLARDVRRFEDGGRRLDERLRRGELDTAFDIFRLYRMRVDDRVDYALQLLQGEFDFSRDEHYALEPAEDAWAEDGAALDERWRKRVKNDFLVLRLADRSDEDIRERLRKRYEGLARRIEQFDRDDVFQTFMNAYTLALEPHTSYMSPSTSENFDISMKLSLEGIGAVLRADNEYTVVQSTVPGGPARESGQVHTGDQIVGVGQGLDGPFEDVVGWRLEDVVEKIRGPKGSVVRLQLLSKGAGVSARTREVALVRNEIKLEDQAAKSYVIDDLESAAGVRVGVIEIPAFYRDFQAEGEGRRDFRSTTRDVRALIDDLVMQGVNGLLIDLRANGGGSLAEATALTGLFIDTGPVVQVKDAFGRVEVESDPEPGVLYTGPLAVLVDRDSASASEIFAAAIQDHGRGWVIGEPTFGKGTVQTLIDLNRYVPGEQTDLGRLRLTMAEFFRISGGSTQLRGVEPDIRFPTADTVIDHGERALDNPLPWTRISPATYRHLDMAGDVETLIDRSQARIADDPGFRMLTERGKLLAEMKERTLVSLNERARRAEDERLESAFKAHQDRFLRAHGITPVDEDADPIDEEALEAQREAISRIQVEEAARILADAIVLGRQAPPRAAMTH</sequence>
<dbReference type="EMBL" id="JAAXKX010000017">
    <property type="protein sequence ID" value="NKN33949.1"/>
    <property type="molecule type" value="Genomic_DNA"/>
</dbReference>
<dbReference type="CDD" id="cd07560">
    <property type="entry name" value="Peptidase_S41_CPP"/>
    <property type="match status" value="1"/>
</dbReference>
<evidence type="ECO:0000313" key="8">
    <source>
        <dbReference type="EMBL" id="NKN33949.1"/>
    </source>
</evidence>
<dbReference type="SMART" id="SM00245">
    <property type="entry name" value="TSPc"/>
    <property type="match status" value="1"/>
</dbReference>
<dbReference type="Pfam" id="PF03572">
    <property type="entry name" value="Peptidase_S41"/>
    <property type="match status" value="1"/>
</dbReference>
<protein>
    <submittedName>
        <fullName evidence="8">Carboxy terminal-processing peptidase</fullName>
    </submittedName>
</protein>
<evidence type="ECO:0000256" key="6">
    <source>
        <dbReference type="SAM" id="SignalP"/>
    </source>
</evidence>
<dbReference type="InterPro" id="IPR029045">
    <property type="entry name" value="ClpP/crotonase-like_dom_sf"/>
</dbReference>
<gene>
    <name evidence="8" type="ORF">HF203_12030</name>
</gene>
<dbReference type="InterPro" id="IPR001478">
    <property type="entry name" value="PDZ"/>
</dbReference>
<dbReference type="SUPFAM" id="SSF52096">
    <property type="entry name" value="ClpP/crotonase"/>
    <property type="match status" value="1"/>
</dbReference>
<evidence type="ECO:0000313" key="9">
    <source>
        <dbReference type="Proteomes" id="UP000740754"/>
    </source>
</evidence>
<dbReference type="Proteomes" id="UP000740754">
    <property type="component" value="Unassembled WGS sequence"/>
</dbReference>
<dbReference type="Gene3D" id="3.30.750.44">
    <property type="match status" value="1"/>
</dbReference>
<dbReference type="PANTHER" id="PTHR32060">
    <property type="entry name" value="TAIL-SPECIFIC PROTEASE"/>
    <property type="match status" value="1"/>
</dbReference>
<dbReference type="InterPro" id="IPR004447">
    <property type="entry name" value="Peptidase_S41A"/>
</dbReference>
<comment type="similarity">
    <text evidence="1 5">Belongs to the peptidase S41A family.</text>
</comment>
<organism evidence="8 9">
    <name type="scientific">Marichromatium bheemlicum</name>
    <dbReference type="NCBI Taxonomy" id="365339"/>
    <lineage>
        <taxon>Bacteria</taxon>
        <taxon>Pseudomonadati</taxon>
        <taxon>Pseudomonadota</taxon>
        <taxon>Gammaproteobacteria</taxon>
        <taxon>Chromatiales</taxon>
        <taxon>Chromatiaceae</taxon>
        <taxon>Marichromatium</taxon>
    </lineage>
</organism>
<evidence type="ECO:0000256" key="2">
    <source>
        <dbReference type="ARBA" id="ARBA00022670"/>
    </source>
</evidence>
<dbReference type="InterPro" id="IPR040573">
    <property type="entry name" value="TSP_N"/>
</dbReference>
<dbReference type="Pfam" id="PF17804">
    <property type="entry name" value="TSP_NTD"/>
    <property type="match status" value="1"/>
</dbReference>
<dbReference type="NCBIfam" id="TIGR00225">
    <property type="entry name" value="prc"/>
    <property type="match status" value="1"/>
</dbReference>
<evidence type="ECO:0000256" key="1">
    <source>
        <dbReference type="ARBA" id="ARBA00009179"/>
    </source>
</evidence>
<evidence type="ECO:0000256" key="3">
    <source>
        <dbReference type="ARBA" id="ARBA00022801"/>
    </source>
</evidence>
<dbReference type="SUPFAM" id="SSF50156">
    <property type="entry name" value="PDZ domain-like"/>
    <property type="match status" value="1"/>
</dbReference>
<keyword evidence="6" id="KW-0732">Signal</keyword>
<dbReference type="PROSITE" id="PS50106">
    <property type="entry name" value="PDZ"/>
    <property type="match status" value="1"/>
</dbReference>
<dbReference type="Pfam" id="PF00595">
    <property type="entry name" value="PDZ"/>
    <property type="match status" value="1"/>
</dbReference>
<dbReference type="Pfam" id="PF11818">
    <property type="entry name" value="DUF3340"/>
    <property type="match status" value="1"/>
</dbReference>
<dbReference type="InterPro" id="IPR036034">
    <property type="entry name" value="PDZ_sf"/>
</dbReference>
<dbReference type="PANTHER" id="PTHR32060:SF22">
    <property type="entry name" value="CARBOXYL-TERMINAL-PROCESSING PEPTIDASE 3, CHLOROPLASTIC"/>
    <property type="match status" value="1"/>
</dbReference>
<dbReference type="RefSeq" id="WP_168670034.1">
    <property type="nucleotide sequence ID" value="NZ_JAAXKX010000017.1"/>
</dbReference>
<dbReference type="Gene3D" id="3.90.226.10">
    <property type="entry name" value="2-enoyl-CoA Hydratase, Chain A, domain 1"/>
    <property type="match status" value="1"/>
</dbReference>
<evidence type="ECO:0000256" key="4">
    <source>
        <dbReference type="ARBA" id="ARBA00022825"/>
    </source>
</evidence>
<evidence type="ECO:0000256" key="5">
    <source>
        <dbReference type="RuleBase" id="RU004404"/>
    </source>
</evidence>
<name>A0ABX1IAB6_9GAMM</name>
<proteinExistence type="inferred from homology"/>
<dbReference type="SMART" id="SM00228">
    <property type="entry name" value="PDZ"/>
    <property type="match status" value="1"/>
</dbReference>
<accession>A0ABX1IAB6</accession>
<keyword evidence="4 5" id="KW-0720">Serine protease</keyword>
<keyword evidence="2 5" id="KW-0645">Protease</keyword>